<dbReference type="InterPro" id="IPR000209">
    <property type="entry name" value="Peptidase_S8/S53_dom"/>
</dbReference>
<comment type="caution">
    <text evidence="8">The sequence shown here is derived from an EMBL/GenBank/DDBJ whole genome shotgun (WGS) entry which is preliminary data.</text>
</comment>
<evidence type="ECO:0000256" key="3">
    <source>
        <dbReference type="ARBA" id="ARBA00022801"/>
    </source>
</evidence>
<feature type="region of interest" description="Disordered" evidence="6">
    <location>
        <begin position="301"/>
        <end position="335"/>
    </location>
</feature>
<proteinExistence type="inferred from homology"/>
<organism evidence="8 9">
    <name type="scientific">Actinokineospora soli</name>
    <dbReference type="NCBI Taxonomy" id="1048753"/>
    <lineage>
        <taxon>Bacteria</taxon>
        <taxon>Bacillati</taxon>
        <taxon>Actinomycetota</taxon>
        <taxon>Actinomycetes</taxon>
        <taxon>Pseudonocardiales</taxon>
        <taxon>Pseudonocardiaceae</taxon>
        <taxon>Actinokineospora</taxon>
    </lineage>
</organism>
<keyword evidence="3" id="KW-0378">Hydrolase</keyword>
<dbReference type="Pfam" id="PF00082">
    <property type="entry name" value="Peptidase_S8"/>
    <property type="match status" value="1"/>
</dbReference>
<name>A0ABW2TLL7_9PSEU</name>
<comment type="caution">
    <text evidence="5">Lacks conserved residue(s) required for the propagation of feature annotation.</text>
</comment>
<evidence type="ECO:0000256" key="6">
    <source>
        <dbReference type="SAM" id="MobiDB-lite"/>
    </source>
</evidence>
<evidence type="ECO:0000256" key="1">
    <source>
        <dbReference type="ARBA" id="ARBA00011073"/>
    </source>
</evidence>
<feature type="domain" description="Peptidase S8/S53" evidence="7">
    <location>
        <begin position="130"/>
        <end position="300"/>
    </location>
</feature>
<dbReference type="PANTHER" id="PTHR43806">
    <property type="entry name" value="PEPTIDASE S8"/>
    <property type="match status" value="1"/>
</dbReference>
<dbReference type="Proteomes" id="UP001596512">
    <property type="component" value="Unassembled WGS sequence"/>
</dbReference>
<evidence type="ECO:0000256" key="4">
    <source>
        <dbReference type="ARBA" id="ARBA00022825"/>
    </source>
</evidence>
<dbReference type="InterPro" id="IPR050131">
    <property type="entry name" value="Peptidase_S8_subtilisin-like"/>
</dbReference>
<evidence type="ECO:0000313" key="9">
    <source>
        <dbReference type="Proteomes" id="UP001596512"/>
    </source>
</evidence>
<keyword evidence="2" id="KW-0645">Protease</keyword>
<comment type="similarity">
    <text evidence="1 5">Belongs to the peptidase S8 family.</text>
</comment>
<accession>A0ABW2TLL7</accession>
<reference evidence="9" key="1">
    <citation type="journal article" date="2019" name="Int. J. Syst. Evol. Microbiol.">
        <title>The Global Catalogue of Microorganisms (GCM) 10K type strain sequencing project: providing services to taxonomists for standard genome sequencing and annotation.</title>
        <authorList>
            <consortium name="The Broad Institute Genomics Platform"/>
            <consortium name="The Broad Institute Genome Sequencing Center for Infectious Disease"/>
            <person name="Wu L."/>
            <person name="Ma J."/>
        </authorList>
    </citation>
    <scope>NUCLEOTIDE SEQUENCE [LARGE SCALE GENOMIC DNA]</scope>
    <source>
        <strain evidence="9">JCM 17695</strain>
    </source>
</reference>
<dbReference type="CDD" id="cd00306">
    <property type="entry name" value="Peptidases_S8_S53"/>
    <property type="match status" value="1"/>
</dbReference>
<dbReference type="EMBL" id="JBHTEY010000004">
    <property type="protein sequence ID" value="MFC7613930.1"/>
    <property type="molecule type" value="Genomic_DNA"/>
</dbReference>
<feature type="compositionally biased region" description="Low complexity" evidence="6">
    <location>
        <begin position="310"/>
        <end position="323"/>
    </location>
</feature>
<dbReference type="Gene3D" id="3.40.50.200">
    <property type="entry name" value="Peptidase S8/S53 domain"/>
    <property type="match status" value="1"/>
</dbReference>
<dbReference type="PANTHER" id="PTHR43806:SF11">
    <property type="entry name" value="CEREVISIN-RELATED"/>
    <property type="match status" value="1"/>
</dbReference>
<sequence>MAEHLVVDSRHLNPVVAELGSMGLKAESVERVDRLDLARLTFPDLRAYRAAALPEHVNELLAKRGTLKRISALDVLLMDLRTRFAREHGHVPALDDDAEAAVGLPQHKTIPVKPTPVADAPPSTAKEGDGDGVVVAVVDTPVYPDAFDGTVTGNQHAEPTGTVMSVHGTFVSALVKRFAPRAEIVVAGALGDEDETRTAWDVAATMSERFADRRPAIVNMSLGVANDEPEPPLALRRVLDRLGDGVLVVAAAGNRQNLDDPPAEIWPAAMTSVCAVGSATGDFSMRRPWVDLVAPGSTWSARGCRRSSCGAARPGSPRGAGPRSPRPRSPARWPR</sequence>
<protein>
    <submittedName>
        <fullName evidence="8">S8 family serine peptidase</fullName>
    </submittedName>
</protein>
<evidence type="ECO:0000313" key="8">
    <source>
        <dbReference type="EMBL" id="MFC7613930.1"/>
    </source>
</evidence>
<keyword evidence="9" id="KW-1185">Reference proteome</keyword>
<dbReference type="SUPFAM" id="SSF52743">
    <property type="entry name" value="Subtilisin-like"/>
    <property type="match status" value="1"/>
</dbReference>
<evidence type="ECO:0000256" key="5">
    <source>
        <dbReference type="PROSITE-ProRule" id="PRU01240"/>
    </source>
</evidence>
<keyword evidence="4" id="KW-0720">Serine protease</keyword>
<dbReference type="PROSITE" id="PS51892">
    <property type="entry name" value="SUBTILASE"/>
    <property type="match status" value="1"/>
</dbReference>
<evidence type="ECO:0000256" key="2">
    <source>
        <dbReference type="ARBA" id="ARBA00022670"/>
    </source>
</evidence>
<evidence type="ECO:0000259" key="7">
    <source>
        <dbReference type="Pfam" id="PF00082"/>
    </source>
</evidence>
<gene>
    <name evidence="8" type="ORF">ACFQV2_10590</name>
</gene>
<feature type="region of interest" description="Disordered" evidence="6">
    <location>
        <begin position="109"/>
        <end position="130"/>
    </location>
</feature>
<dbReference type="InterPro" id="IPR036852">
    <property type="entry name" value="Peptidase_S8/S53_dom_sf"/>
</dbReference>